<evidence type="ECO:0000313" key="1">
    <source>
        <dbReference type="EMBL" id="CRZ79035.1"/>
    </source>
</evidence>
<organism evidence="1 2">
    <name type="scientific">Vibrio cholerae</name>
    <dbReference type="NCBI Taxonomy" id="666"/>
    <lineage>
        <taxon>Bacteria</taxon>
        <taxon>Pseudomonadati</taxon>
        <taxon>Pseudomonadota</taxon>
        <taxon>Gammaproteobacteria</taxon>
        <taxon>Vibrionales</taxon>
        <taxon>Vibrionaceae</taxon>
        <taxon>Vibrio</taxon>
    </lineage>
</organism>
<protein>
    <submittedName>
        <fullName evidence="1">Uncharacterized protein</fullName>
    </submittedName>
</protein>
<proteinExistence type="predicted"/>
<name>A0A655P188_VIBCL</name>
<dbReference type="EMBL" id="CWOW01000001">
    <property type="protein sequence ID" value="CRZ79035.1"/>
    <property type="molecule type" value="Genomic_DNA"/>
</dbReference>
<accession>A0A655P188</accession>
<dbReference type="Proteomes" id="UP000044806">
    <property type="component" value="Unassembled WGS sequence"/>
</dbReference>
<dbReference type="AlphaFoldDB" id="A0A655P188"/>
<evidence type="ECO:0000313" key="2">
    <source>
        <dbReference type="Proteomes" id="UP000044806"/>
    </source>
</evidence>
<reference evidence="1 2" key="1">
    <citation type="submission" date="2015-07" db="EMBL/GenBank/DDBJ databases">
        <authorList>
            <consortium name="Pathogen Informatics"/>
        </authorList>
    </citation>
    <scope>NUCLEOTIDE SEQUENCE [LARGE SCALE GENOMIC DNA]</scope>
    <source>
        <strain evidence="1 2">A51</strain>
    </source>
</reference>
<gene>
    <name evidence="1" type="ORF">ERS013165_00163</name>
</gene>
<sequence length="105" mass="12469">MARNDVIHMLVVQRAHQIFQLFRQLKRFDFCRVRQAIHHMSNTAKLECFGNGFPTKLQKLARITRVDAISNHFLVTNDRARLQHTAENGLLTHQIGFHFRYKRRS</sequence>